<feature type="transmembrane region" description="Helical" evidence="30">
    <location>
        <begin position="346"/>
        <end position="367"/>
    </location>
</feature>
<feature type="transmembrane region" description="Helical" evidence="30">
    <location>
        <begin position="732"/>
        <end position="753"/>
    </location>
</feature>
<dbReference type="CDD" id="cd07302">
    <property type="entry name" value="CHD"/>
    <property type="match status" value="2"/>
</dbReference>
<feature type="transmembrane region" description="Helical" evidence="30">
    <location>
        <begin position="951"/>
        <end position="970"/>
    </location>
</feature>
<dbReference type="Gene3D" id="2.80.10.50">
    <property type="match status" value="2"/>
</dbReference>
<evidence type="ECO:0000256" key="12">
    <source>
        <dbReference type="ARBA" id="ARBA00022734"/>
    </source>
</evidence>
<evidence type="ECO:0000256" key="30">
    <source>
        <dbReference type="SAM" id="Phobius"/>
    </source>
</evidence>
<evidence type="ECO:0000256" key="9">
    <source>
        <dbReference type="ARBA" id="ARBA00022679"/>
    </source>
</evidence>
<dbReference type="GO" id="GO:0016266">
    <property type="term" value="P:protein O-linked glycosylation via N-acetyl-galactosamine"/>
    <property type="evidence" value="ECO:0007669"/>
    <property type="project" value="UniProtKB-ARBA"/>
</dbReference>
<comment type="caution">
    <text evidence="32">The sequence shown here is derived from an EMBL/GenBank/DDBJ whole genome shotgun (WGS) entry which is preliminary data.</text>
</comment>
<evidence type="ECO:0000256" key="21">
    <source>
        <dbReference type="ARBA" id="ARBA00023136"/>
    </source>
</evidence>
<evidence type="ECO:0000256" key="3">
    <source>
        <dbReference type="ARBA" id="ARBA00001946"/>
    </source>
</evidence>
<comment type="similarity">
    <text evidence="28">Belongs to the adenylyl cyclase class-4/guanylyl cyclase family.</text>
</comment>
<keyword evidence="20" id="KW-0333">Golgi apparatus</keyword>
<evidence type="ECO:0000313" key="33">
    <source>
        <dbReference type="Proteomes" id="UP000438429"/>
    </source>
</evidence>
<dbReference type="PANTHER" id="PTHR45627">
    <property type="entry name" value="ADENYLATE CYCLASE TYPE 1"/>
    <property type="match status" value="1"/>
</dbReference>
<keyword evidence="10 30" id="KW-0812">Transmembrane</keyword>
<dbReference type="InterPro" id="IPR001173">
    <property type="entry name" value="Glyco_trans_2-like"/>
</dbReference>
<evidence type="ECO:0000256" key="26">
    <source>
        <dbReference type="ARBA" id="ARBA00050905"/>
    </source>
</evidence>
<evidence type="ECO:0000256" key="6">
    <source>
        <dbReference type="ARBA" id="ARBA00004922"/>
    </source>
</evidence>
<keyword evidence="19" id="KW-0115">cAMP biosynthesis</keyword>
<feature type="region of interest" description="Disordered" evidence="29">
    <location>
        <begin position="1312"/>
        <end position="1350"/>
    </location>
</feature>
<dbReference type="GO" id="GO:0004016">
    <property type="term" value="F:adenylate cyclase activity"/>
    <property type="evidence" value="ECO:0007669"/>
    <property type="project" value="UniProtKB-EC"/>
</dbReference>
<keyword evidence="15" id="KW-0067">ATP-binding</keyword>
<dbReference type="FunFam" id="3.90.550.10:FF:000021">
    <property type="entry name" value="Polypeptide N-acetylgalactosaminyltransferase"/>
    <property type="match status" value="1"/>
</dbReference>
<feature type="region of interest" description="Disordered" evidence="29">
    <location>
        <begin position="1805"/>
        <end position="1843"/>
    </location>
</feature>
<dbReference type="EMBL" id="VEVO01000010">
    <property type="protein sequence ID" value="KAF0036314.1"/>
    <property type="molecule type" value="Genomic_DNA"/>
</dbReference>
<dbReference type="FunFam" id="3.90.550.10:FF:000039">
    <property type="entry name" value="Polypeptide N-acetylgalactosaminyltransferase"/>
    <property type="match status" value="1"/>
</dbReference>
<dbReference type="GO" id="GO:0046872">
    <property type="term" value="F:metal ion binding"/>
    <property type="evidence" value="ECO:0007669"/>
    <property type="project" value="UniProtKB-KW"/>
</dbReference>
<keyword evidence="21 30" id="KW-0472">Membrane</keyword>
<dbReference type="InterPro" id="IPR009398">
    <property type="entry name" value="Adcy_conserved_dom"/>
</dbReference>
<keyword evidence="11" id="KW-0479">Metal-binding</keyword>
<dbReference type="FunFam" id="3.30.70.1230:FF:000002">
    <property type="entry name" value="Adenylate cyclase"/>
    <property type="match status" value="1"/>
</dbReference>
<dbReference type="Gene3D" id="3.90.550.10">
    <property type="entry name" value="Spore Coat Polysaccharide Biosynthesis Protein SpsA, Chain A"/>
    <property type="match status" value="2"/>
</dbReference>
<keyword evidence="25 28" id="KW-0456">Lyase</keyword>
<feature type="transmembrane region" description="Helical" evidence="30">
    <location>
        <begin position="900"/>
        <end position="918"/>
    </location>
</feature>
<dbReference type="PROSITE" id="PS50231">
    <property type="entry name" value="RICIN_B_LECTIN"/>
    <property type="match status" value="2"/>
</dbReference>
<dbReference type="GO" id="GO:0007189">
    <property type="term" value="P:adenylate cyclase-activating G protein-coupled receptor signaling pathway"/>
    <property type="evidence" value="ECO:0007669"/>
    <property type="project" value="TreeGrafter"/>
</dbReference>
<accession>A0A6A4SZ43</accession>
<dbReference type="GO" id="GO:0005886">
    <property type="term" value="C:plasma membrane"/>
    <property type="evidence" value="ECO:0007669"/>
    <property type="project" value="InterPro"/>
</dbReference>
<feature type="compositionally biased region" description="Basic and acidic residues" evidence="29">
    <location>
        <begin position="1824"/>
        <end position="1843"/>
    </location>
</feature>
<evidence type="ECO:0000256" key="17">
    <source>
        <dbReference type="ARBA" id="ARBA00022968"/>
    </source>
</evidence>
<feature type="transmembrane region" description="Helical" evidence="30">
    <location>
        <begin position="272"/>
        <end position="294"/>
    </location>
</feature>
<evidence type="ECO:0000256" key="28">
    <source>
        <dbReference type="RuleBase" id="RU000405"/>
    </source>
</evidence>
<feature type="compositionally biased region" description="Basic and acidic residues" evidence="29">
    <location>
        <begin position="1331"/>
        <end position="1350"/>
    </location>
</feature>
<evidence type="ECO:0000256" key="18">
    <source>
        <dbReference type="ARBA" id="ARBA00022989"/>
    </source>
</evidence>
<organism evidence="32 33">
    <name type="scientific">Scophthalmus maximus</name>
    <name type="common">Turbot</name>
    <name type="synonym">Psetta maxima</name>
    <dbReference type="NCBI Taxonomy" id="52904"/>
    <lineage>
        <taxon>Eukaryota</taxon>
        <taxon>Metazoa</taxon>
        <taxon>Chordata</taxon>
        <taxon>Craniata</taxon>
        <taxon>Vertebrata</taxon>
        <taxon>Euteleostomi</taxon>
        <taxon>Actinopterygii</taxon>
        <taxon>Neopterygii</taxon>
        <taxon>Teleostei</taxon>
        <taxon>Neoteleostei</taxon>
        <taxon>Acanthomorphata</taxon>
        <taxon>Carangaria</taxon>
        <taxon>Pleuronectiformes</taxon>
        <taxon>Pleuronectoidei</taxon>
        <taxon>Scophthalmidae</taxon>
        <taxon>Scophthalmus</taxon>
    </lineage>
</organism>
<evidence type="ECO:0000256" key="24">
    <source>
        <dbReference type="ARBA" id="ARBA00023211"/>
    </source>
</evidence>
<evidence type="ECO:0000256" key="1">
    <source>
        <dbReference type="ARBA" id="ARBA00001593"/>
    </source>
</evidence>
<feature type="transmembrane region" description="Helical" evidence="30">
    <location>
        <begin position="1229"/>
        <end position="1247"/>
    </location>
</feature>
<evidence type="ECO:0000256" key="16">
    <source>
        <dbReference type="ARBA" id="ARBA00022842"/>
    </source>
</evidence>
<dbReference type="Gene3D" id="3.30.70.1230">
    <property type="entry name" value="Nucleotide cyclase"/>
    <property type="match status" value="2"/>
</dbReference>
<dbReference type="CDD" id="cd02510">
    <property type="entry name" value="pp-GalNAc-T"/>
    <property type="match status" value="2"/>
</dbReference>
<comment type="cofactor">
    <cofactor evidence="2">
        <name>Mn(2+)</name>
        <dbReference type="ChEBI" id="CHEBI:29035"/>
    </cofactor>
</comment>
<comment type="catalytic activity">
    <reaction evidence="1">
        <text>ATP = 3',5'-cyclic AMP + diphosphate</text>
        <dbReference type="Rhea" id="RHEA:15389"/>
        <dbReference type="ChEBI" id="CHEBI:30616"/>
        <dbReference type="ChEBI" id="CHEBI:33019"/>
        <dbReference type="ChEBI" id="CHEBI:58165"/>
        <dbReference type="EC" id="4.6.1.1"/>
    </reaction>
</comment>
<evidence type="ECO:0000313" key="32">
    <source>
        <dbReference type="EMBL" id="KAF0036314.1"/>
    </source>
</evidence>
<keyword evidence="14" id="KW-0547">Nucleotide-binding</keyword>
<keyword evidence="23" id="KW-0325">Glycoprotein</keyword>
<dbReference type="GO" id="GO:0035556">
    <property type="term" value="P:intracellular signal transduction"/>
    <property type="evidence" value="ECO:0007669"/>
    <property type="project" value="InterPro"/>
</dbReference>
<feature type="transmembrane region" description="Helical" evidence="30">
    <location>
        <begin position="322"/>
        <end position="340"/>
    </location>
</feature>
<feature type="transmembrane region" description="Helical" evidence="30">
    <location>
        <begin position="875"/>
        <end position="893"/>
    </location>
</feature>
<feature type="transmembrane region" description="Helical" evidence="30">
    <location>
        <begin position="805"/>
        <end position="825"/>
    </location>
</feature>
<evidence type="ECO:0000256" key="8">
    <source>
        <dbReference type="ARBA" id="ARBA00022676"/>
    </source>
</evidence>
<keyword evidence="8" id="KW-0328">Glycosyltransferase</keyword>
<evidence type="ECO:0000256" key="10">
    <source>
        <dbReference type="ARBA" id="ARBA00022692"/>
    </source>
</evidence>
<evidence type="ECO:0000259" key="31">
    <source>
        <dbReference type="PROSITE" id="PS50125"/>
    </source>
</evidence>
<evidence type="ECO:0000256" key="4">
    <source>
        <dbReference type="ARBA" id="ARBA00004141"/>
    </source>
</evidence>
<dbReference type="PROSITE" id="PS50125">
    <property type="entry name" value="GUANYLATE_CYCLASE_2"/>
    <property type="match status" value="2"/>
</dbReference>
<evidence type="ECO:0000256" key="7">
    <source>
        <dbReference type="ARBA" id="ARBA00005680"/>
    </source>
</evidence>
<dbReference type="GO" id="GO:0030246">
    <property type="term" value="F:carbohydrate binding"/>
    <property type="evidence" value="ECO:0007669"/>
    <property type="project" value="UniProtKB-KW"/>
</dbReference>
<gene>
    <name evidence="32" type="ORF">F2P81_011626</name>
</gene>
<dbReference type="GO" id="GO:0006171">
    <property type="term" value="P:cAMP biosynthetic process"/>
    <property type="evidence" value="ECO:0007669"/>
    <property type="project" value="UniProtKB-KW"/>
</dbReference>
<evidence type="ECO:0000256" key="22">
    <source>
        <dbReference type="ARBA" id="ARBA00023157"/>
    </source>
</evidence>
<dbReference type="SMART" id="SM00458">
    <property type="entry name" value="RICIN"/>
    <property type="match status" value="2"/>
</dbReference>
<dbReference type="GO" id="GO:0000139">
    <property type="term" value="C:Golgi membrane"/>
    <property type="evidence" value="ECO:0007669"/>
    <property type="project" value="UniProtKB-SubCell"/>
</dbReference>
<feature type="transmembrane region" description="Helical" evidence="30">
    <location>
        <begin position="759"/>
        <end position="784"/>
    </location>
</feature>
<evidence type="ECO:0000256" key="5">
    <source>
        <dbReference type="ARBA" id="ARBA00004323"/>
    </source>
</evidence>
<evidence type="ECO:0000256" key="15">
    <source>
        <dbReference type="ARBA" id="ARBA00022840"/>
    </source>
</evidence>
<dbReference type="InterPro" id="IPR001054">
    <property type="entry name" value="A/G_cyclase"/>
</dbReference>
<dbReference type="SUPFAM" id="SSF50370">
    <property type="entry name" value="Ricin B-like lectins"/>
    <property type="match status" value="2"/>
</dbReference>
<dbReference type="Pfam" id="PF00652">
    <property type="entry name" value="Ricin_B_lectin"/>
    <property type="match status" value="2"/>
</dbReference>
<dbReference type="SUPFAM" id="SSF55073">
    <property type="entry name" value="Nucleotide cyclase"/>
    <property type="match status" value="2"/>
</dbReference>
<dbReference type="SMART" id="SM00044">
    <property type="entry name" value="CYCc"/>
    <property type="match status" value="2"/>
</dbReference>
<dbReference type="Pfam" id="PF16214">
    <property type="entry name" value="AC_N"/>
    <property type="match status" value="1"/>
</dbReference>
<sequence length="2329" mass="264482">MPPRPVTCLGSKHHDVYVLVSRGTGPVCSPVSTDHDIWGSAAASCPTECVLSWMSWARGIFVGRVDDRKTAWGERNGKKRKDSSSLCNPRYMSCLRDPEDLEPPNAAPQHYHCGAGTSGGNFGLRCGWQEDHYGKRMGGGGDLGLKAVDLGFEDGELKGRKGELGESAEGSCNTMTAADCWMRVMWVFQSKKFLSSKLERLYQRYFFRLNQSSLTMLMGVLVLVCGVMLTFHCIHTPPDVAYVSVLCVAMALFLTMMVVCNRNGFHQDYMWIVSYLVIGVLIVVQVFGVLMVSPRSASEGIWWTVFFIYIIYTLLPVRMRAAVLSGVVMSTIHVVTAWQLNKEDNFIFKQVSANVLIFLCTNMIGICTHYPAEVSQRQAFQETRGYIQARLHLQRENQQQERLLLSVLPRHVAMEMKADINAKKEDMMFHKIYIQKHDNVSILFADIEGFTSLASQCTAQELVMTLNELFARFDKLASENHCLRIKILGDCYYCVSGLPEPRADHAHCCVEMGVDMIEAISLVREVTGVNVNMRVGIHSGRVHCGVLGLRKWQFDVWSNDVTLANQMEAGGKAGRIHITDATLQYLNGDYEVEPGFGGERNAYLKENNIETFLVLGCSQKRKEEKAMMAKMQRARANSVEGLMPRWVPDRSFSRPKEPKAFRQMGIDEASSKDNRCTQEALNPEDEVDEFLGRAIDARSIDQLRKDHVKKFLLTFQTADLEKKYSKKVDDRFGGYVACTLLVFCCICFIQVIIFPRTTLMLGLYISIFIILTNILFICAIYSCIKLFPVALQTVTKKIVQSRANSTLVGVFTILLLFVSSFANMFTCSREELQDCVANEQNTSVTLCLLHNLTRIAEDGLTLCSSQVMPCHFPEYFSYSVLLTLLACSVFLHISSIGKLALMLLIQLTFLLLVEWPQMALFDNADLLVIANTLQLSPVNDSLQHLESVTKVSLKVMTPVILTVFVLALYLHGQQVESTARLDFLWKLQATDEKEEMEELQAYNRRLLHNILPKDVAAHFLARERRNDELYYQSCECVAVMFASISNFSEFYVELEANNEGVECLRLLNEIIADFDEIISEDRFRQLEKIKTIGSTYMAASGLNDSTYDKEGRSHILALADYAMRLREQMKYINEHSFNNFQMKIGLNMGPVVAGVIGARKPQYDIWGNTVNVASRMDSTGVPDYIQVTTDLHHVLVNNGYQLDCRGVVKPWERHPFYNMRLIPRRRMSPLKLAILGGTLFMVVLVVLQRDVGSTPDRDPWFQDLVDKKDKMIVMVREVIGFQIRAPQAPPEQEQPTQDVNCPTGFYTQAELKPHLDRPPQDPRSPGADGKAFQKDHMSPEEEKEKEEGMTRHCFNQFASDRISLSRSLGDDTRPRECVEQRFHRCPPLPSTSVIIVFHNEAWSTLLRTVYSVLHSSPAILLKEIILVDDASTAEHLKIQLDEYVRHLKVVRVVRQLERKGLITARLLGASKAQGEILTFLDAHCECMNGWLEPLLGRIVEEPTAVVSPEISSIDLNTFQFNKPVATNRAFNRGNFDWSLTFGWEAIPEDAKKQRKDETYPIKTPTFAGGLFSISKKYFEHIGTYDDKMEIWGGENVEMSFRVWQCGGQLEIIPCSVVGHVFRTKSPHTFPKGTEVITRNQVRLAEVWMDDYKKIYYRRNKNAEVMASELKNKGSQTCLDVGEDNQGGKPMIMYPCHNMGGNQYFEYSSHKELRHNTGKQLCLHATPPPEPVQIDLCQLKGRGTSCSPQQEWVFTEDLVDKKDKMIVMVREVIGFQIRAPQAPPEQEQPTQDVNCPTGFYTQAELKPHLDRPPQDPRSPGADGKAFQKDHMSPEEEKEKEEGMTRHCFNQFASDRISLSRSLGDDTRPRECVEQRFHRCPPLPSTSVIIVFHNEAWSTLLRTVYSVLHSSPAILLKEIILVDDASTAEHLKIQLDEYVRHLKVVRVVRQLERKGLITARLLGASKAQGEILTFLDAHCECMNGWLEPLLGRIVEEPTAVVSPEISSIDLNTFQFNKPVATNRAFNRGNFDWSLTFGWEAIPEDAKKLRKDETYPIKTPTFAGGLFSISKKYFEHIGTYDDKMEIWGGENVEMSFRVWQCGGQLEIIPCSVVGHVFRTKSPHTFPKGTEVITRNQVRLAEVWMDDYKKIYYRRNKNAEVMASENRYGDISDRLNLRERLQCKNFTWYLNTIYPEAFVPDLSPEKFGALKNKGSQTCLDVGEDNQGGKPMIMYPCHNMGGNQYFEYSSHKELRHNTGKQLCLHATPPPEPVQIDLCQLKGRGTSCSPQQEWVFTEENLLKNPSSGKCLRLIGSQIQMDHCNSADLNQHWTFS</sequence>
<keyword evidence="17" id="KW-0735">Signal-anchor</keyword>
<comment type="catalytic activity">
    <reaction evidence="27">
        <text>L-seryl-[protein] + UDP-N-acetyl-alpha-D-galactosamine = a 3-O-[N-acetyl-alpha-D-galactosaminyl]-L-seryl-[protein] + UDP + H(+)</text>
        <dbReference type="Rhea" id="RHEA:23956"/>
        <dbReference type="Rhea" id="RHEA-COMP:9863"/>
        <dbReference type="Rhea" id="RHEA-COMP:12788"/>
        <dbReference type="ChEBI" id="CHEBI:15378"/>
        <dbReference type="ChEBI" id="CHEBI:29999"/>
        <dbReference type="ChEBI" id="CHEBI:53604"/>
        <dbReference type="ChEBI" id="CHEBI:58223"/>
        <dbReference type="ChEBI" id="CHEBI:67138"/>
        <dbReference type="EC" id="2.4.1.41"/>
    </reaction>
</comment>
<dbReference type="GO" id="GO:0005524">
    <property type="term" value="F:ATP binding"/>
    <property type="evidence" value="ECO:0007669"/>
    <property type="project" value="UniProtKB-KW"/>
</dbReference>
<comment type="catalytic activity">
    <reaction evidence="26">
        <text>L-threonyl-[protein] + UDP-N-acetyl-alpha-D-galactosamine = a 3-O-[N-acetyl-alpha-D-galactosaminyl]-L-threonyl-[protein] + UDP + H(+)</text>
        <dbReference type="Rhea" id="RHEA:52424"/>
        <dbReference type="Rhea" id="RHEA-COMP:11060"/>
        <dbReference type="Rhea" id="RHEA-COMP:11689"/>
        <dbReference type="ChEBI" id="CHEBI:15378"/>
        <dbReference type="ChEBI" id="CHEBI:30013"/>
        <dbReference type="ChEBI" id="CHEBI:58223"/>
        <dbReference type="ChEBI" id="CHEBI:67138"/>
        <dbReference type="ChEBI" id="CHEBI:87075"/>
        <dbReference type="EC" id="2.4.1.41"/>
    </reaction>
</comment>
<feature type="domain" description="Guanylate cyclase" evidence="31">
    <location>
        <begin position="1038"/>
        <end position="1177"/>
    </location>
</feature>
<keyword evidence="24" id="KW-0464">Manganese</keyword>
<keyword evidence="22" id="KW-1015">Disulfide bond</keyword>
<dbReference type="Proteomes" id="UP000438429">
    <property type="component" value="Unassembled WGS sequence"/>
</dbReference>
<dbReference type="InterPro" id="IPR035992">
    <property type="entry name" value="Ricin_B-like_lectins"/>
</dbReference>
<feature type="domain" description="Guanylate cyclase" evidence="31">
    <location>
        <begin position="441"/>
        <end position="568"/>
    </location>
</feature>
<dbReference type="InterPro" id="IPR045885">
    <property type="entry name" value="GalNAc-T"/>
</dbReference>
<evidence type="ECO:0000256" key="27">
    <source>
        <dbReference type="ARBA" id="ARBA00052209"/>
    </source>
</evidence>
<evidence type="ECO:0000256" key="29">
    <source>
        <dbReference type="SAM" id="MobiDB-lite"/>
    </source>
</evidence>
<evidence type="ECO:0000256" key="13">
    <source>
        <dbReference type="ARBA" id="ARBA00022737"/>
    </source>
</evidence>
<dbReference type="FunFam" id="3.30.70.1230:FF:000001">
    <property type="entry name" value="Adenylate cyclase"/>
    <property type="match status" value="1"/>
</dbReference>
<dbReference type="GO" id="GO:0004653">
    <property type="term" value="F:polypeptide N-acetylgalactosaminyltransferase activity"/>
    <property type="evidence" value="ECO:0007669"/>
    <property type="project" value="UniProtKB-EC"/>
</dbReference>
<evidence type="ECO:0000256" key="14">
    <source>
        <dbReference type="ARBA" id="ARBA00022741"/>
    </source>
</evidence>
<dbReference type="Pfam" id="PF06327">
    <property type="entry name" value="Adcy_cons_dom"/>
    <property type="match status" value="1"/>
</dbReference>
<dbReference type="InterPro" id="IPR000772">
    <property type="entry name" value="Ricin_B_lectin"/>
</dbReference>
<protein>
    <recommendedName>
        <fullName evidence="31">Guanylate cyclase domain-containing protein</fullName>
    </recommendedName>
</protein>
<comment type="pathway">
    <text evidence="6">Protein modification; protein glycosylation.</text>
</comment>
<dbReference type="PROSITE" id="PS00452">
    <property type="entry name" value="GUANYLATE_CYCLASE_1"/>
    <property type="match status" value="2"/>
</dbReference>
<evidence type="ECO:0000256" key="20">
    <source>
        <dbReference type="ARBA" id="ARBA00023034"/>
    </source>
</evidence>
<dbReference type="FunFam" id="2.80.10.50:FF:000024">
    <property type="entry name" value="Polypeptide N-acetylgalactosaminyltransferase"/>
    <property type="match status" value="1"/>
</dbReference>
<dbReference type="InterPro" id="IPR029044">
    <property type="entry name" value="Nucleotide-diphossugar_trans"/>
</dbReference>
<keyword evidence="9" id="KW-0808">Transferase</keyword>
<dbReference type="Pfam" id="PF00535">
    <property type="entry name" value="Glycos_transf_2"/>
    <property type="match status" value="2"/>
</dbReference>
<proteinExistence type="inferred from homology"/>
<comment type="similarity">
    <text evidence="7">Belongs to the glycosyltransferase 2 family. GalNAc-T subfamily.</text>
</comment>
<dbReference type="InterPro" id="IPR018297">
    <property type="entry name" value="A/G_cyclase_CS"/>
</dbReference>
<evidence type="ECO:0000256" key="19">
    <source>
        <dbReference type="ARBA" id="ARBA00022998"/>
    </source>
</evidence>
<name>A0A6A4SZ43_SCOMX</name>
<evidence type="ECO:0000256" key="25">
    <source>
        <dbReference type="ARBA" id="ARBA00023239"/>
    </source>
</evidence>
<keyword evidence="13" id="KW-0677">Repeat</keyword>
<dbReference type="InterPro" id="IPR029787">
    <property type="entry name" value="Nucleotide_cyclase"/>
</dbReference>
<feature type="transmembrane region" description="Helical" evidence="30">
    <location>
        <begin position="214"/>
        <end position="234"/>
    </location>
</feature>
<dbReference type="InterPro" id="IPR032628">
    <property type="entry name" value="AC_N"/>
</dbReference>
<dbReference type="Pfam" id="PF00211">
    <property type="entry name" value="Guanylate_cyc"/>
    <property type="match status" value="2"/>
</dbReference>
<reference evidence="32 33" key="1">
    <citation type="submission" date="2019-06" db="EMBL/GenBank/DDBJ databases">
        <title>Draft genomes of female and male turbot (Scophthalmus maximus).</title>
        <authorList>
            <person name="Xu H."/>
            <person name="Xu X.-W."/>
            <person name="Shao C."/>
            <person name="Chen S."/>
        </authorList>
    </citation>
    <scope>NUCLEOTIDE SEQUENCE [LARGE SCALE GENOMIC DNA]</scope>
    <source>
        <strain evidence="32">Ysfricsl-2016a</strain>
        <tissue evidence="32">Blood</tissue>
    </source>
</reference>
<keyword evidence="16" id="KW-0460">Magnesium</keyword>
<feature type="transmembrane region" description="Helical" evidence="30">
    <location>
        <begin position="240"/>
        <end position="260"/>
    </location>
</feature>
<dbReference type="UniPathway" id="UPA00378"/>
<keyword evidence="18 30" id="KW-1133">Transmembrane helix</keyword>
<feature type="transmembrane region" description="Helical" evidence="30">
    <location>
        <begin position="300"/>
        <end position="315"/>
    </location>
</feature>
<evidence type="ECO:0000256" key="11">
    <source>
        <dbReference type="ARBA" id="ARBA00022723"/>
    </source>
</evidence>
<comment type="subcellular location">
    <subcellularLocation>
        <location evidence="5">Golgi apparatus membrane</location>
        <topology evidence="5">Single-pass type II membrane protein</topology>
    </subcellularLocation>
    <subcellularLocation>
        <location evidence="4">Membrane</location>
        <topology evidence="4">Multi-pass membrane protein</topology>
    </subcellularLocation>
</comment>
<comment type="cofactor">
    <cofactor evidence="3">
        <name>Mg(2+)</name>
        <dbReference type="ChEBI" id="CHEBI:18420"/>
    </cofactor>
</comment>
<keyword evidence="12" id="KW-0430">Lectin</keyword>
<dbReference type="PANTHER" id="PTHR45627:SF11">
    <property type="entry name" value="ADENYLATE CYCLASE TYPE 6"/>
    <property type="match status" value="1"/>
</dbReference>
<dbReference type="SUPFAM" id="SSF53448">
    <property type="entry name" value="Nucleotide-diphospho-sugar transferases"/>
    <property type="match status" value="2"/>
</dbReference>
<evidence type="ECO:0000256" key="2">
    <source>
        <dbReference type="ARBA" id="ARBA00001936"/>
    </source>
</evidence>
<evidence type="ECO:0000256" key="23">
    <source>
        <dbReference type="ARBA" id="ARBA00023180"/>
    </source>
</evidence>